<feature type="compositionally biased region" description="Low complexity" evidence="10">
    <location>
        <begin position="1"/>
        <end position="11"/>
    </location>
</feature>
<keyword evidence="12" id="KW-1185">Reference proteome</keyword>
<feature type="transmembrane region" description="Helical" evidence="9">
    <location>
        <begin position="62"/>
        <end position="82"/>
    </location>
</feature>
<comment type="similarity">
    <text evidence="1 9">Belongs to the YIF1 family.</text>
</comment>
<organism evidence="11 12">
    <name type="scientific">Aduncisulcus paluster</name>
    <dbReference type="NCBI Taxonomy" id="2918883"/>
    <lineage>
        <taxon>Eukaryota</taxon>
        <taxon>Metamonada</taxon>
        <taxon>Carpediemonas-like organisms</taxon>
        <taxon>Aduncisulcus</taxon>
    </lineage>
</organism>
<feature type="transmembrane region" description="Helical" evidence="9">
    <location>
        <begin position="228"/>
        <end position="248"/>
    </location>
</feature>
<evidence type="ECO:0000256" key="7">
    <source>
        <dbReference type="ARBA" id="ARBA00023034"/>
    </source>
</evidence>
<feature type="region of interest" description="Disordered" evidence="10">
    <location>
        <begin position="1"/>
        <end position="27"/>
    </location>
</feature>
<evidence type="ECO:0000313" key="11">
    <source>
        <dbReference type="EMBL" id="GKT26611.1"/>
    </source>
</evidence>
<dbReference type="PANTHER" id="PTHR14083">
    <property type="entry name" value="YIP1 INTERACTING FACTOR HOMOLOG YIF1 PROTEIN"/>
    <property type="match status" value="1"/>
</dbReference>
<keyword evidence="8 9" id="KW-0472">Membrane</keyword>
<evidence type="ECO:0000256" key="5">
    <source>
        <dbReference type="ARBA" id="ARBA00022927"/>
    </source>
</evidence>
<proteinExistence type="inferred from homology"/>
<feature type="transmembrane region" description="Helical" evidence="9">
    <location>
        <begin position="126"/>
        <end position="143"/>
    </location>
</feature>
<keyword evidence="5 9" id="KW-0653">Protein transport</keyword>
<dbReference type="InterPro" id="IPR005578">
    <property type="entry name" value="Yif1_fam"/>
</dbReference>
<evidence type="ECO:0000313" key="12">
    <source>
        <dbReference type="Proteomes" id="UP001057375"/>
    </source>
</evidence>
<comment type="function">
    <text evidence="9">Has a role in transport between endoplasmic reticulum and Golgi.</text>
</comment>
<dbReference type="Proteomes" id="UP001057375">
    <property type="component" value="Unassembled WGS sequence"/>
</dbReference>
<comment type="caution">
    <text evidence="11">The sequence shown here is derived from an EMBL/GenBank/DDBJ whole genome shotgun (WGS) entry which is preliminary data.</text>
</comment>
<evidence type="ECO:0000256" key="10">
    <source>
        <dbReference type="SAM" id="MobiDB-lite"/>
    </source>
</evidence>
<feature type="transmembrane region" description="Helical" evidence="9">
    <location>
        <begin position="94"/>
        <end position="114"/>
    </location>
</feature>
<keyword evidence="2 9" id="KW-0813">Transport</keyword>
<keyword evidence="4 9" id="KW-0256">Endoplasmic reticulum</keyword>
<accession>A0ABQ5K4N9</accession>
<sequence length="256" mass="28089">MAANNLGLSEILEGEESEPDDSSSMQAGRLHGTKREYNGKPLPGYGQFPLMPPYLDVAAPDLYIPVMSFVTYILLSCITLGSRDEIGTLSISKVFSFGIAMCLVEFFIVRGILWLCSLRIRSNFDLLASLLYVLVPVSINLLFGSIFGTVIYYIISLYSSAAFVSFQFKSLRWSVLGSDVAVAGIGQSVRSLRTQVGTDAGLDFDFAGDDDEKQQKTIESEENRAKKALFVIIGICLLQVLMIFVLGYSPAKVKES</sequence>
<gene>
    <name evidence="11" type="ORF">ADUPG1_013418</name>
</gene>
<dbReference type="PANTHER" id="PTHR14083:SF0">
    <property type="entry name" value="YIP1D-INTERACTING FACTOR 1, ISOFORM C"/>
    <property type="match status" value="1"/>
</dbReference>
<protein>
    <recommendedName>
        <fullName evidence="9">Protein YIF1</fullName>
    </recommendedName>
</protein>
<evidence type="ECO:0000256" key="1">
    <source>
        <dbReference type="ARBA" id="ARBA00009727"/>
    </source>
</evidence>
<keyword evidence="3 9" id="KW-0812">Transmembrane</keyword>
<reference evidence="11" key="1">
    <citation type="submission" date="2022-03" db="EMBL/GenBank/DDBJ databases">
        <title>Draft genome sequence of Aduncisulcus paluster, a free-living microaerophilic Fornicata.</title>
        <authorList>
            <person name="Yuyama I."/>
            <person name="Kume K."/>
            <person name="Tamura T."/>
            <person name="Inagaki Y."/>
            <person name="Hashimoto T."/>
        </authorList>
    </citation>
    <scope>NUCLEOTIDE SEQUENCE</scope>
    <source>
        <strain evidence="11">NY0171</strain>
    </source>
</reference>
<name>A0ABQ5K4N9_9EUKA</name>
<evidence type="ECO:0000256" key="3">
    <source>
        <dbReference type="ARBA" id="ARBA00022692"/>
    </source>
</evidence>
<dbReference type="Pfam" id="PF03878">
    <property type="entry name" value="YIF1"/>
    <property type="match status" value="1"/>
</dbReference>
<evidence type="ECO:0000256" key="4">
    <source>
        <dbReference type="ARBA" id="ARBA00022824"/>
    </source>
</evidence>
<comment type="subcellular location">
    <subcellularLocation>
        <location evidence="9">Endoplasmic reticulum membrane</location>
        <topology evidence="9">Multi-pass membrane protein</topology>
    </subcellularLocation>
    <subcellularLocation>
        <location evidence="9">Golgi apparatus membrane</location>
        <topology evidence="9">Multi-pass membrane protein</topology>
    </subcellularLocation>
</comment>
<evidence type="ECO:0000256" key="2">
    <source>
        <dbReference type="ARBA" id="ARBA00022448"/>
    </source>
</evidence>
<keyword evidence="6 9" id="KW-1133">Transmembrane helix</keyword>
<keyword evidence="7 9" id="KW-0333">Golgi apparatus</keyword>
<dbReference type="EMBL" id="BQXS01012666">
    <property type="protein sequence ID" value="GKT26611.1"/>
    <property type="molecule type" value="Genomic_DNA"/>
</dbReference>
<evidence type="ECO:0000256" key="9">
    <source>
        <dbReference type="RuleBase" id="RU368073"/>
    </source>
</evidence>
<evidence type="ECO:0000256" key="6">
    <source>
        <dbReference type="ARBA" id="ARBA00022989"/>
    </source>
</evidence>
<feature type="compositionally biased region" description="Acidic residues" evidence="10">
    <location>
        <begin position="12"/>
        <end position="21"/>
    </location>
</feature>
<evidence type="ECO:0000256" key="8">
    <source>
        <dbReference type="ARBA" id="ARBA00023136"/>
    </source>
</evidence>